<dbReference type="EMBL" id="BOML01000034">
    <property type="protein sequence ID" value="GIE02815.1"/>
    <property type="molecule type" value="Genomic_DNA"/>
</dbReference>
<sequence>MVLANGWKLISFRMLCGRRHRLPRQAAQPAHVSSGSWQIRTLTLFLGSRPRTRRPQVDVGYPTPLHIDPD</sequence>
<dbReference type="Proteomes" id="UP000637628">
    <property type="component" value="Unassembled WGS sequence"/>
</dbReference>
<accession>A0ABQ3YZ64</accession>
<reference evidence="1 2" key="1">
    <citation type="submission" date="2021-01" db="EMBL/GenBank/DDBJ databases">
        <title>Whole genome shotgun sequence of Actinoplanes durhamensis NBRC 14914.</title>
        <authorList>
            <person name="Komaki H."/>
            <person name="Tamura T."/>
        </authorList>
    </citation>
    <scope>NUCLEOTIDE SEQUENCE [LARGE SCALE GENOMIC DNA]</scope>
    <source>
        <strain evidence="1 2">NBRC 14914</strain>
    </source>
</reference>
<evidence type="ECO:0000313" key="2">
    <source>
        <dbReference type="Proteomes" id="UP000637628"/>
    </source>
</evidence>
<evidence type="ECO:0000313" key="1">
    <source>
        <dbReference type="EMBL" id="GIE02815.1"/>
    </source>
</evidence>
<organism evidence="1 2">
    <name type="scientific">Paractinoplanes durhamensis</name>
    <dbReference type="NCBI Taxonomy" id="113563"/>
    <lineage>
        <taxon>Bacteria</taxon>
        <taxon>Bacillati</taxon>
        <taxon>Actinomycetota</taxon>
        <taxon>Actinomycetes</taxon>
        <taxon>Micromonosporales</taxon>
        <taxon>Micromonosporaceae</taxon>
        <taxon>Paractinoplanes</taxon>
    </lineage>
</organism>
<proteinExistence type="predicted"/>
<gene>
    <name evidence="1" type="ORF">Adu01nite_41650</name>
</gene>
<protein>
    <submittedName>
        <fullName evidence="1">Uncharacterized protein</fullName>
    </submittedName>
</protein>
<comment type="caution">
    <text evidence="1">The sequence shown here is derived from an EMBL/GenBank/DDBJ whole genome shotgun (WGS) entry which is preliminary data.</text>
</comment>
<name>A0ABQ3YZ64_9ACTN</name>
<keyword evidence="2" id="KW-1185">Reference proteome</keyword>